<sequence>MVKPEVALQQVVACGFETAQVKSDDMLQEDVIDIPSVATIGDGQLECVARASIRTSYYVIFPAPSKDAYQAIYWRLSREQAKVDARAWLAQRGLLDHLPVYDPRKSDIAAFARTLENLCGEKAAHALKPMGGMATFDEDVLLAGGMDQDSFWCLTNAATVSGYPLGFIGHETGPGDK</sequence>
<dbReference type="AlphaFoldDB" id="A0A0J9D688"/>
<accession>A0A0J9D688</accession>
<reference evidence="1 2" key="1">
    <citation type="submission" date="2017-04" db="EMBL/GenBank/DDBJ databases">
        <title>Characterization, genome and methylation analysis of a phthalic acid esters degrading strain Sphingobium yanoikuyae SHJ.</title>
        <authorList>
            <person name="Feng L."/>
        </authorList>
    </citation>
    <scope>NUCLEOTIDE SEQUENCE [LARGE SCALE GENOMIC DNA]</scope>
    <source>
        <strain evidence="1 2">SHJ</strain>
    </source>
</reference>
<proteinExistence type="predicted"/>
<organism evidence="1 2">
    <name type="scientific">Sphingobium yanoikuyae</name>
    <name type="common">Sphingomonas yanoikuyae</name>
    <dbReference type="NCBI Taxonomy" id="13690"/>
    <lineage>
        <taxon>Bacteria</taxon>
        <taxon>Pseudomonadati</taxon>
        <taxon>Pseudomonadota</taxon>
        <taxon>Alphaproteobacteria</taxon>
        <taxon>Sphingomonadales</taxon>
        <taxon>Sphingomonadaceae</taxon>
        <taxon>Sphingobium</taxon>
    </lineage>
</organism>
<evidence type="ECO:0000313" key="2">
    <source>
        <dbReference type="Proteomes" id="UP000037029"/>
    </source>
</evidence>
<protein>
    <submittedName>
        <fullName evidence="1">Uncharacterized protein</fullName>
    </submittedName>
</protein>
<dbReference type="Proteomes" id="UP000037029">
    <property type="component" value="Chromosome"/>
</dbReference>
<dbReference type="EMBL" id="CP020925">
    <property type="protein sequence ID" value="ATP20039.1"/>
    <property type="molecule type" value="Genomic_DNA"/>
</dbReference>
<name>A0A0J9D688_SPHYA</name>
<gene>
    <name evidence="1" type="ORF">BV87_17700</name>
</gene>
<evidence type="ECO:0000313" key="1">
    <source>
        <dbReference type="EMBL" id="ATP20039.1"/>
    </source>
</evidence>